<accession>A0A150MQ00</accession>
<name>A0A150MQ00_GEOSE</name>
<dbReference type="EMBL" id="LQYV01000065">
    <property type="protein sequence ID" value="KYD26543.1"/>
    <property type="molecule type" value="Genomic_DNA"/>
</dbReference>
<dbReference type="Proteomes" id="UP000075424">
    <property type="component" value="Unassembled WGS sequence"/>
</dbReference>
<dbReference type="PATRIC" id="fig|1422.18.peg.3332"/>
<protein>
    <submittedName>
        <fullName evidence="1">Uncharacterized protein</fullName>
    </submittedName>
</protein>
<dbReference type="RefSeq" id="WP_061567414.1">
    <property type="nucleotide sequence ID" value="NZ_LQYV01000065.1"/>
</dbReference>
<reference evidence="1 2" key="1">
    <citation type="submission" date="2016-01" db="EMBL/GenBank/DDBJ databases">
        <title>Draft Genome Sequences of Seven Thermophilic Sporeformers Isolated from Foods.</title>
        <authorList>
            <person name="Berendsen E.M."/>
            <person name="Wells-Bennik M.H."/>
            <person name="Krawcyk A.O."/>
            <person name="De Jong A."/>
            <person name="Holsappel S."/>
            <person name="Eijlander R.T."/>
            <person name="Kuipers O.P."/>
        </authorList>
    </citation>
    <scope>NUCLEOTIDE SEQUENCE [LARGE SCALE GENOMIC DNA]</scope>
    <source>
        <strain evidence="1 2">B4109</strain>
    </source>
</reference>
<sequence>MPLDLERLREWLISKGIPAEELDELIETPVIRDIGEGLTLSLINDENIGMDIVNLMIRLDELEQRVAQLEGGNA</sequence>
<comment type="caution">
    <text evidence="1">The sequence shown here is derived from an EMBL/GenBank/DDBJ whole genome shotgun (WGS) entry which is preliminary data.</text>
</comment>
<evidence type="ECO:0000313" key="1">
    <source>
        <dbReference type="EMBL" id="KYD26543.1"/>
    </source>
</evidence>
<dbReference type="AlphaFoldDB" id="A0A150MQ00"/>
<proteinExistence type="predicted"/>
<organism evidence="1 2">
    <name type="scientific">Geobacillus stearothermophilus</name>
    <name type="common">Bacillus stearothermophilus</name>
    <dbReference type="NCBI Taxonomy" id="1422"/>
    <lineage>
        <taxon>Bacteria</taxon>
        <taxon>Bacillati</taxon>
        <taxon>Bacillota</taxon>
        <taxon>Bacilli</taxon>
        <taxon>Bacillales</taxon>
        <taxon>Anoxybacillaceae</taxon>
        <taxon>Geobacillus</taxon>
    </lineage>
</organism>
<evidence type="ECO:0000313" key="2">
    <source>
        <dbReference type="Proteomes" id="UP000075424"/>
    </source>
</evidence>
<gene>
    <name evidence="1" type="ORF">B4109_3162</name>
</gene>